<dbReference type="AlphaFoldDB" id="H5SFW4"/>
<dbReference type="GO" id="GO:0032259">
    <property type="term" value="P:methylation"/>
    <property type="evidence" value="ECO:0007669"/>
    <property type="project" value="UniProtKB-KW"/>
</dbReference>
<dbReference type="Pfam" id="PF08241">
    <property type="entry name" value="Methyltransf_11"/>
    <property type="match status" value="1"/>
</dbReference>
<feature type="domain" description="Methyltransferase type 11" evidence="1">
    <location>
        <begin position="32"/>
        <end position="78"/>
    </location>
</feature>
<dbReference type="EMBL" id="AP011707">
    <property type="protein sequence ID" value="BAL55050.1"/>
    <property type="molecule type" value="Genomic_DNA"/>
</dbReference>
<accession>H5SFW4</accession>
<reference evidence="2" key="1">
    <citation type="journal article" date="2005" name="Environ. Microbiol.">
        <title>Genetic and functional properties of uncultivated thermophilic crenarchaeotes from a subsurface gold mine as revealed by analysis of genome fragments.</title>
        <authorList>
            <person name="Nunoura T."/>
            <person name="Hirayama H."/>
            <person name="Takami H."/>
            <person name="Oida H."/>
            <person name="Nishi S."/>
            <person name="Shimamura S."/>
            <person name="Suzuki Y."/>
            <person name="Inagaki F."/>
            <person name="Takai K."/>
            <person name="Nealson K.H."/>
            <person name="Horikoshi K."/>
        </authorList>
    </citation>
    <scope>NUCLEOTIDE SEQUENCE</scope>
</reference>
<reference evidence="2" key="2">
    <citation type="journal article" date="2012" name="PLoS ONE">
        <title>A Deeply Branching Thermophilic Bacterium with an Ancient Acetyl-CoA Pathway Dominates a Subsurface Ecosystem.</title>
        <authorList>
            <person name="Takami H."/>
            <person name="Noguchi H."/>
            <person name="Takaki Y."/>
            <person name="Uchiyama I."/>
            <person name="Toyoda A."/>
            <person name="Nishi S."/>
            <person name="Chee G.-J."/>
            <person name="Arai W."/>
            <person name="Nunoura T."/>
            <person name="Itoh T."/>
            <person name="Hattori M."/>
            <person name="Takai K."/>
        </authorList>
    </citation>
    <scope>NUCLEOTIDE SEQUENCE</scope>
</reference>
<name>H5SFW4_9BACT</name>
<keyword evidence="2" id="KW-0808">Transferase</keyword>
<protein>
    <submittedName>
        <fullName evidence="2">Methyltransferase type 11</fullName>
    </submittedName>
</protein>
<proteinExistence type="predicted"/>
<organism evidence="2">
    <name type="scientific">uncultured Acidobacteriota bacterium</name>
    <dbReference type="NCBI Taxonomy" id="171953"/>
    <lineage>
        <taxon>Bacteria</taxon>
        <taxon>Pseudomonadati</taxon>
        <taxon>Acidobacteriota</taxon>
        <taxon>environmental samples</taxon>
    </lineage>
</organism>
<keyword evidence="2" id="KW-0489">Methyltransferase</keyword>
<evidence type="ECO:0000259" key="1">
    <source>
        <dbReference type="Pfam" id="PF08241"/>
    </source>
</evidence>
<evidence type="ECO:0000313" key="2">
    <source>
        <dbReference type="EMBL" id="BAL55050.1"/>
    </source>
</evidence>
<dbReference type="GO" id="GO:0008757">
    <property type="term" value="F:S-adenosylmethionine-dependent methyltransferase activity"/>
    <property type="evidence" value="ECO:0007669"/>
    <property type="project" value="InterPro"/>
</dbReference>
<dbReference type="Gene3D" id="3.40.50.150">
    <property type="entry name" value="Vaccinia Virus protein VP39"/>
    <property type="match status" value="1"/>
</dbReference>
<sequence length="187" mass="21962">MPRILDIGCGLHKIEGAIGMDVNPRTAADVLCDLNRPPYPFVSDAFDEVVGRHVIEHVEDVLGVMAELHRITRPGGIIRLLAPHYTNPDWPTDPTHRVHLNSFSFRCFTDEEPLFPFYTDVRLKPRRVHVTVLRLWKYLGWEWLINLDHRWPALRFLRRFWEHYLSFIIRGKEILFEFEVVKPSALG</sequence>
<dbReference type="SUPFAM" id="SSF53335">
    <property type="entry name" value="S-adenosyl-L-methionine-dependent methyltransferases"/>
    <property type="match status" value="1"/>
</dbReference>
<dbReference type="InterPro" id="IPR029063">
    <property type="entry name" value="SAM-dependent_MTases_sf"/>
</dbReference>
<gene>
    <name evidence="2" type="ORF">HGMM_F22D11C27</name>
</gene>
<dbReference type="InterPro" id="IPR013216">
    <property type="entry name" value="Methyltransf_11"/>
</dbReference>